<feature type="transmembrane region" description="Helical" evidence="9">
    <location>
        <begin position="258"/>
        <end position="281"/>
    </location>
</feature>
<evidence type="ECO:0000256" key="10">
    <source>
        <dbReference type="SAM" id="SignalP"/>
    </source>
</evidence>
<feature type="transmembrane region" description="Helical" evidence="9">
    <location>
        <begin position="334"/>
        <end position="356"/>
    </location>
</feature>
<dbReference type="GO" id="GO:0098553">
    <property type="term" value="C:lumenal side of endoplasmic reticulum membrane"/>
    <property type="evidence" value="ECO:0007669"/>
    <property type="project" value="TreeGrafter"/>
</dbReference>
<dbReference type="GO" id="GO:0033619">
    <property type="term" value="P:membrane protein proteolysis"/>
    <property type="evidence" value="ECO:0007669"/>
    <property type="project" value="TreeGrafter"/>
</dbReference>
<dbReference type="GO" id="GO:0098554">
    <property type="term" value="C:cytoplasmic side of endoplasmic reticulum membrane"/>
    <property type="evidence" value="ECO:0007669"/>
    <property type="project" value="TreeGrafter"/>
</dbReference>
<dbReference type="InterPro" id="IPR006639">
    <property type="entry name" value="Preselin/SPP"/>
</dbReference>
<evidence type="ECO:0000256" key="2">
    <source>
        <dbReference type="ARBA" id="ARBA00006859"/>
    </source>
</evidence>
<evidence type="ECO:0000256" key="5">
    <source>
        <dbReference type="ARBA" id="ARBA00022824"/>
    </source>
</evidence>
<feature type="transmembrane region" description="Helical" evidence="9">
    <location>
        <begin position="362"/>
        <end position="380"/>
    </location>
</feature>
<dbReference type="GO" id="GO:0006465">
    <property type="term" value="P:signal peptide processing"/>
    <property type="evidence" value="ECO:0007669"/>
    <property type="project" value="TreeGrafter"/>
</dbReference>
<keyword evidence="7 9" id="KW-0472">Membrane</keyword>
<keyword evidence="11" id="KW-1185">Reference proteome</keyword>
<dbReference type="OrthoDB" id="29661at2759"/>
<feature type="transmembrane region" description="Helical" evidence="9">
    <location>
        <begin position="93"/>
        <end position="114"/>
    </location>
</feature>
<keyword evidence="4" id="KW-0378">Hydrolase</keyword>
<evidence type="ECO:0008006" key="13">
    <source>
        <dbReference type="Google" id="ProtNLM"/>
    </source>
</evidence>
<proteinExistence type="inferred from homology"/>
<dbReference type="GO" id="GO:0042500">
    <property type="term" value="F:aspartic endopeptidase activity, intramembrane cleaving"/>
    <property type="evidence" value="ECO:0007669"/>
    <property type="project" value="InterPro"/>
</dbReference>
<evidence type="ECO:0000256" key="6">
    <source>
        <dbReference type="ARBA" id="ARBA00022989"/>
    </source>
</evidence>
<reference evidence="12" key="3">
    <citation type="submission" date="2025-08" db="UniProtKB">
        <authorList>
            <consortium name="RefSeq"/>
        </authorList>
    </citation>
    <scope>IDENTIFICATION</scope>
    <source>
        <strain evidence="12">CBS 342.82</strain>
    </source>
</reference>
<accession>A0A6J3MLR9</accession>
<feature type="region of interest" description="Disordered" evidence="8">
    <location>
        <begin position="437"/>
        <end position="478"/>
    </location>
</feature>
<feature type="transmembrane region" description="Helical" evidence="9">
    <location>
        <begin position="68"/>
        <end position="86"/>
    </location>
</feature>
<feature type="signal peptide" evidence="10">
    <location>
        <begin position="1"/>
        <end position="25"/>
    </location>
</feature>
<dbReference type="SMART" id="SM00730">
    <property type="entry name" value="PSN"/>
    <property type="match status" value="1"/>
</dbReference>
<reference evidence="12" key="2">
    <citation type="submission" date="2020-04" db="EMBL/GenBank/DDBJ databases">
        <authorList>
            <consortium name="NCBI Genome Project"/>
        </authorList>
    </citation>
    <scope>NUCLEOTIDE SEQUENCE</scope>
    <source>
        <strain evidence="12">CBS 342.82</strain>
    </source>
</reference>
<evidence type="ECO:0000256" key="8">
    <source>
        <dbReference type="SAM" id="MobiDB-lite"/>
    </source>
</evidence>
<keyword evidence="5" id="KW-0256">Endoplasmic reticulum</keyword>
<gene>
    <name evidence="12" type="ORF">K489DRAFT_310948</name>
</gene>
<keyword evidence="10" id="KW-0732">Signal</keyword>
<dbReference type="AlphaFoldDB" id="A0A6J3MLR9"/>
<dbReference type="PANTHER" id="PTHR12174:SF23">
    <property type="entry name" value="MINOR HISTOCOMPATIBILITY ANTIGEN H13"/>
    <property type="match status" value="1"/>
</dbReference>
<dbReference type="Proteomes" id="UP000504637">
    <property type="component" value="Unplaced"/>
</dbReference>
<reference evidence="12" key="1">
    <citation type="submission" date="2020-01" db="EMBL/GenBank/DDBJ databases">
        <authorList>
            <consortium name="DOE Joint Genome Institute"/>
            <person name="Haridas S."/>
            <person name="Albert R."/>
            <person name="Binder M."/>
            <person name="Bloem J."/>
            <person name="Labutti K."/>
            <person name="Salamov A."/>
            <person name="Andreopoulos B."/>
            <person name="Baker S.E."/>
            <person name="Barry K."/>
            <person name="Bills G."/>
            <person name="Bluhm B.H."/>
            <person name="Cannon C."/>
            <person name="Castanera R."/>
            <person name="Culley D.E."/>
            <person name="Daum C."/>
            <person name="Ezra D."/>
            <person name="Gonzalez J.B."/>
            <person name="Henrissat B."/>
            <person name="Kuo A."/>
            <person name="Liang C."/>
            <person name="Lipzen A."/>
            <person name="Lutzoni F."/>
            <person name="Magnuson J."/>
            <person name="Mondo S."/>
            <person name="Nolan M."/>
            <person name="Ohm R."/>
            <person name="Pangilinan J."/>
            <person name="Park H.-J."/>
            <person name="Ramirez L."/>
            <person name="Alfaro M."/>
            <person name="Sun H."/>
            <person name="Tritt A."/>
            <person name="Yoshinaga Y."/>
            <person name="Zwiers L.-H."/>
            <person name="Turgeon B.G."/>
            <person name="Goodwin S.B."/>
            <person name="Spatafora J.W."/>
            <person name="Crous P.W."/>
            <person name="Grigoriev I.V."/>
        </authorList>
    </citation>
    <scope>NUCLEOTIDE SEQUENCE</scope>
    <source>
        <strain evidence="12">CBS 342.82</strain>
    </source>
</reference>
<evidence type="ECO:0000256" key="1">
    <source>
        <dbReference type="ARBA" id="ARBA00004477"/>
    </source>
</evidence>
<keyword evidence="6 9" id="KW-1133">Transmembrane helix</keyword>
<feature type="transmembrane region" description="Helical" evidence="9">
    <location>
        <begin position="301"/>
        <end position="322"/>
    </location>
</feature>
<feature type="compositionally biased region" description="Basic and acidic residues" evidence="8">
    <location>
        <begin position="437"/>
        <end position="466"/>
    </location>
</feature>
<dbReference type="GeneID" id="54358544"/>
<comment type="similarity">
    <text evidence="2">Belongs to the peptidase A22B family.</text>
</comment>
<feature type="transmembrane region" description="Helical" evidence="9">
    <location>
        <begin position="208"/>
        <end position="227"/>
    </location>
</feature>
<organism evidence="12">
    <name type="scientific">Dissoconium aciculare CBS 342.82</name>
    <dbReference type="NCBI Taxonomy" id="1314786"/>
    <lineage>
        <taxon>Eukaryota</taxon>
        <taxon>Fungi</taxon>
        <taxon>Dikarya</taxon>
        <taxon>Ascomycota</taxon>
        <taxon>Pezizomycotina</taxon>
        <taxon>Dothideomycetes</taxon>
        <taxon>Dothideomycetidae</taxon>
        <taxon>Mycosphaerellales</taxon>
        <taxon>Dissoconiaceae</taxon>
        <taxon>Dissoconium</taxon>
    </lineage>
</organism>
<dbReference type="PANTHER" id="PTHR12174">
    <property type="entry name" value="SIGNAL PEPTIDE PEPTIDASE"/>
    <property type="match status" value="1"/>
</dbReference>
<protein>
    <recommendedName>
        <fullName evidence="13">Peptidase A22B, signal peptide peptidase</fullName>
    </recommendedName>
</protein>
<dbReference type="RefSeq" id="XP_033464968.1">
    <property type="nucleotide sequence ID" value="XM_033600744.1"/>
</dbReference>
<evidence type="ECO:0000256" key="4">
    <source>
        <dbReference type="ARBA" id="ARBA00022801"/>
    </source>
</evidence>
<evidence type="ECO:0000256" key="7">
    <source>
        <dbReference type="ARBA" id="ARBA00023136"/>
    </source>
</evidence>
<feature type="region of interest" description="Disordered" evidence="8">
    <location>
        <begin position="31"/>
        <end position="61"/>
    </location>
</feature>
<dbReference type="Pfam" id="PF04258">
    <property type="entry name" value="Peptidase_A22B"/>
    <property type="match status" value="1"/>
</dbReference>
<keyword evidence="3 9" id="KW-0812">Transmembrane</keyword>
<dbReference type="InterPro" id="IPR007369">
    <property type="entry name" value="Peptidase_A22B_SPP"/>
</dbReference>
<comment type="subcellular location">
    <subcellularLocation>
        <location evidence="1">Endoplasmic reticulum membrane</location>
        <topology evidence="1">Multi-pass membrane protein</topology>
    </subcellularLocation>
</comment>
<evidence type="ECO:0000256" key="3">
    <source>
        <dbReference type="ARBA" id="ARBA00022692"/>
    </source>
</evidence>
<feature type="chain" id="PRO_5027052572" description="Peptidase A22B, signal peptide peptidase" evidence="10">
    <location>
        <begin position="26"/>
        <end position="504"/>
    </location>
</feature>
<evidence type="ECO:0000313" key="11">
    <source>
        <dbReference type="Proteomes" id="UP000504637"/>
    </source>
</evidence>
<evidence type="ECO:0000256" key="9">
    <source>
        <dbReference type="SAM" id="Phobius"/>
    </source>
</evidence>
<evidence type="ECO:0000313" key="12">
    <source>
        <dbReference type="RefSeq" id="XP_033464968.1"/>
    </source>
</evidence>
<name>A0A6J3MLR9_9PEZI</name>
<sequence>MLPFLPMYIHLVLSALLPIVTGSLASLSRPSSAAKSVPRSRQEHNKDDDDDDEDEEPQKMEGLTPSDAIVFPLTAGAVLAGLYFLIQRYGAVVINFILGWYFALVGVYSVSLFINDALTIAWDLVLPDFYVDQGKVWRVSTLDRKTEVLGESRGSRSSPLPGPLGRVPIPKLARDFLWRQRGALKTKYLVKCDARKPSVDFKATLTRHNVFCAVLGAVVVVSANTVVKAWYLTNLQGFAVSYGALQLMSPTSFGTGSLILSALFVYDVWAVFFTPLMVTVAKNLDVPIKLVFPRPDDARSFSMLGLGDIVIPGIMIAMALRFDLYLFYLKKQTYFRASLCGYVAGMIATLVAMNVSDHPQPALLYLVPGVLTSLWTASLVRGELKLMWEFSEGIDLEEDHNSKSNEAKTSDKEKVSSDQSSGWWSWLTGTTSASKLDEVEKKAASGKDENGSADSKSEAEVKKIDESPDSGPSKATKSVKDDLVFSFTVTLARPKARAHTETPR</sequence>